<dbReference type="AlphaFoldDB" id="A0A4R5LKK5"/>
<dbReference type="PROSITE" id="PS00041">
    <property type="entry name" value="HTH_ARAC_FAMILY_1"/>
    <property type="match status" value="1"/>
</dbReference>
<dbReference type="Gene3D" id="1.10.10.60">
    <property type="entry name" value="Homeodomain-like"/>
    <property type="match status" value="2"/>
</dbReference>
<dbReference type="InterPro" id="IPR003430">
    <property type="entry name" value="Phenol_Hydrox"/>
</dbReference>
<dbReference type="InterPro" id="IPR012348">
    <property type="entry name" value="RNR-like"/>
</dbReference>
<dbReference type="RefSeq" id="WP_133179913.1">
    <property type="nucleotide sequence ID" value="NZ_SMOD01000002.1"/>
</dbReference>
<dbReference type="EMBL" id="SMOD01000002">
    <property type="protein sequence ID" value="TDG10262.1"/>
    <property type="molecule type" value="Genomic_DNA"/>
</dbReference>
<keyword evidence="4" id="KW-0238">DNA-binding</keyword>
<dbReference type="Pfam" id="PF12833">
    <property type="entry name" value="HTH_18"/>
    <property type="match status" value="1"/>
</dbReference>
<comment type="caution">
    <text evidence="7">The sequence shown here is derived from an EMBL/GenBank/DDBJ whole genome shotgun (WGS) entry which is preliminary data.</text>
</comment>
<proteinExistence type="predicted"/>
<keyword evidence="2" id="KW-0805">Transcription regulation</keyword>
<name>A0A4R5LKK5_9BURK</name>
<dbReference type="Proteomes" id="UP000295606">
    <property type="component" value="Unassembled WGS sequence"/>
</dbReference>
<dbReference type="SMART" id="SM00342">
    <property type="entry name" value="HTH_ARAC"/>
    <property type="match status" value="1"/>
</dbReference>
<dbReference type="InterPro" id="IPR009078">
    <property type="entry name" value="Ferritin-like_SF"/>
</dbReference>
<evidence type="ECO:0000313" key="8">
    <source>
        <dbReference type="Proteomes" id="UP000295606"/>
    </source>
</evidence>
<evidence type="ECO:0000313" key="7">
    <source>
        <dbReference type="EMBL" id="TDG10262.1"/>
    </source>
</evidence>
<dbReference type="Gene3D" id="1.10.620.20">
    <property type="entry name" value="Ribonucleotide Reductase, subunit A"/>
    <property type="match status" value="1"/>
</dbReference>
<dbReference type="PANTHER" id="PTHR43436">
    <property type="entry name" value="ARAC-FAMILY TRANSCRIPTIONAL REGULATOR"/>
    <property type="match status" value="1"/>
</dbReference>
<dbReference type="GO" id="GO:0003700">
    <property type="term" value="F:DNA-binding transcription factor activity"/>
    <property type="evidence" value="ECO:0007669"/>
    <property type="project" value="InterPro"/>
</dbReference>
<gene>
    <name evidence="7" type="ORF">E1N52_02580</name>
</gene>
<organism evidence="7 8">
    <name type="scientific">Paraburkholderia guartelaensis</name>
    <dbReference type="NCBI Taxonomy" id="2546446"/>
    <lineage>
        <taxon>Bacteria</taxon>
        <taxon>Pseudomonadati</taxon>
        <taxon>Pseudomonadota</taxon>
        <taxon>Betaproteobacteria</taxon>
        <taxon>Burkholderiales</taxon>
        <taxon>Burkholderiaceae</taxon>
        <taxon>Paraburkholderia</taxon>
    </lineage>
</organism>
<reference evidence="7 8" key="1">
    <citation type="submission" date="2019-03" db="EMBL/GenBank/DDBJ databases">
        <title>Paraburkholderia sp. isolated from native Mimosa gymnas in Guartela State Park, Brazil.</title>
        <authorList>
            <person name="Paulitsch F."/>
            <person name="Hungria M."/>
            <person name="Delamuta J.R.M."/>
            <person name="Ribeiro R.A."/>
            <person name="Dall'Agnol R."/>
            <person name="Silva J.S.B."/>
        </authorList>
    </citation>
    <scope>NUCLEOTIDE SEQUENCE [LARGE SCALE GENOMIC DNA]</scope>
    <source>
        <strain evidence="7 8">CNPSo 3008</strain>
    </source>
</reference>
<evidence type="ECO:0000256" key="4">
    <source>
        <dbReference type="ARBA" id="ARBA00023125"/>
    </source>
</evidence>
<dbReference type="InterPro" id="IPR018062">
    <property type="entry name" value="HTH_AraC-typ_CS"/>
</dbReference>
<keyword evidence="1" id="KW-0560">Oxidoreductase</keyword>
<evidence type="ECO:0000256" key="2">
    <source>
        <dbReference type="ARBA" id="ARBA00023015"/>
    </source>
</evidence>
<dbReference type="InterPro" id="IPR018060">
    <property type="entry name" value="HTH_AraC"/>
</dbReference>
<accession>A0A4R5LKK5</accession>
<dbReference type="InterPro" id="IPR020449">
    <property type="entry name" value="Tscrpt_reg_AraC-type_HTH"/>
</dbReference>
<dbReference type="PRINTS" id="PR00032">
    <property type="entry name" value="HTHARAC"/>
</dbReference>
<keyword evidence="5" id="KW-0804">Transcription</keyword>
<sequence length="675" mass="75671">MDDSASKAKAKPLRTWSVFGEIRRVPSEYEIVTHEVNYTLRKRRTAAFELNPTTPANMWYLTYRDKSPVQVAEWNEFRDPDEMTYRKYVTTQDEQESVMKGVLDQYERTAHDSDISARWIDTLAHVLIPTRYPVHGLQMTQAYLGTIAPSSYITNCAAFAAGDLLRRGSLIAYRTRQLQLARPDVHVLVEARRIWEADLGWQPARKALETALITYDWAECLTAVNLVLRPALDEVLLAQLANVARKNRDDLTWLLLTNLARDSARAARWSCALARFAIARNPDNVGSFARWVKKWRARAEDAAGGLATLLTSVSSPGQEELKTLEAARNAIAASLEAAGITEEVEKTVVAAKSTAKPQAAPQYMAPLLSDPLIALFEKYAVSPGANPCRWTGLTFYRFESPVAPHWDQTASLAFCIVVQGRKRVTINGRRYFFDPANYFLINRATRLQAEILEGSPAQPFLSMILQIPAAAVAEVLIESLPGLEAQAGADDEEEEAYVSKFDGDLRDAVIRFLKSLDDDSERRLLGPLFLREIVFRLLRQDQAPRLVTAALYGKTSRKVFAAIRYMQAEFNKSITIDDIARAVGASTSTLAHSFKEIIGVSPYHFLKQLRLERARVLMIREGWGVSEAAARTGYASPSHFVKAFTSYFGEAPSQYANQFRGKPTLNVMETTETRT</sequence>
<dbReference type="GO" id="GO:0004497">
    <property type="term" value="F:monooxygenase activity"/>
    <property type="evidence" value="ECO:0007669"/>
    <property type="project" value="UniProtKB-KW"/>
</dbReference>
<dbReference type="PROSITE" id="PS01124">
    <property type="entry name" value="HTH_ARAC_FAMILY_2"/>
    <property type="match status" value="1"/>
</dbReference>
<dbReference type="InterPro" id="IPR009057">
    <property type="entry name" value="Homeodomain-like_sf"/>
</dbReference>
<dbReference type="InterPro" id="IPR009594">
    <property type="entry name" value="Tscrpt_reg_HTH_AraC_N"/>
</dbReference>
<evidence type="ECO:0000259" key="6">
    <source>
        <dbReference type="PROSITE" id="PS01124"/>
    </source>
</evidence>
<evidence type="ECO:0000256" key="3">
    <source>
        <dbReference type="ARBA" id="ARBA00023033"/>
    </source>
</evidence>
<dbReference type="SUPFAM" id="SSF47240">
    <property type="entry name" value="Ferritin-like"/>
    <property type="match status" value="1"/>
</dbReference>
<dbReference type="Pfam" id="PF02332">
    <property type="entry name" value="Phenol_Hydrox"/>
    <property type="match status" value="1"/>
</dbReference>
<evidence type="ECO:0000256" key="1">
    <source>
        <dbReference type="ARBA" id="ARBA00023002"/>
    </source>
</evidence>
<dbReference type="PANTHER" id="PTHR43436:SF1">
    <property type="entry name" value="TRANSCRIPTIONAL REGULATORY PROTEIN"/>
    <property type="match status" value="1"/>
</dbReference>
<evidence type="ECO:0000256" key="5">
    <source>
        <dbReference type="ARBA" id="ARBA00023163"/>
    </source>
</evidence>
<dbReference type="OrthoDB" id="9806768at2"/>
<keyword evidence="3" id="KW-0503">Monooxygenase</keyword>
<protein>
    <submittedName>
        <fullName evidence="7">Helix-turn-helix domain-containing protein</fullName>
    </submittedName>
</protein>
<feature type="domain" description="HTH araC/xylS-type" evidence="6">
    <location>
        <begin position="560"/>
        <end position="658"/>
    </location>
</feature>
<dbReference type="GO" id="GO:0043565">
    <property type="term" value="F:sequence-specific DNA binding"/>
    <property type="evidence" value="ECO:0007669"/>
    <property type="project" value="InterPro"/>
</dbReference>
<dbReference type="SUPFAM" id="SSF46689">
    <property type="entry name" value="Homeodomain-like"/>
    <property type="match status" value="2"/>
</dbReference>
<dbReference type="Pfam" id="PF06719">
    <property type="entry name" value="AraC_N"/>
    <property type="match status" value="1"/>
</dbReference>